<feature type="chain" id="PRO_5045485066" evidence="1">
    <location>
        <begin position="22"/>
        <end position="231"/>
    </location>
</feature>
<evidence type="ECO:0000256" key="1">
    <source>
        <dbReference type="SAM" id="SignalP"/>
    </source>
</evidence>
<dbReference type="Proteomes" id="UP001652504">
    <property type="component" value="Unassembled WGS sequence"/>
</dbReference>
<name>A0ABT3AAF7_9ALTE</name>
<proteinExistence type="predicted"/>
<comment type="caution">
    <text evidence="2">The sequence shown here is derived from an EMBL/GenBank/DDBJ whole genome shotgun (WGS) entry which is preliminary data.</text>
</comment>
<feature type="signal peptide" evidence="1">
    <location>
        <begin position="1"/>
        <end position="21"/>
    </location>
</feature>
<evidence type="ECO:0000313" key="2">
    <source>
        <dbReference type="EMBL" id="MCV2885301.1"/>
    </source>
</evidence>
<reference evidence="2 3" key="1">
    <citation type="submission" date="2022-10" db="EMBL/GenBank/DDBJ databases">
        <title>Aestuariibacter sp. AA17 isolated from Montipora capitata coral fragment.</title>
        <authorList>
            <person name="Emsley S.A."/>
            <person name="Pfannmuller K.M."/>
            <person name="Loughran R.M."/>
            <person name="Shlafstein M."/>
            <person name="Papke E."/>
            <person name="Saw J.H."/>
            <person name="Ushijima B."/>
            <person name="Videau P."/>
        </authorList>
    </citation>
    <scope>NUCLEOTIDE SEQUENCE [LARGE SCALE GENOMIC DNA]</scope>
    <source>
        <strain evidence="2 3">AA17</strain>
    </source>
</reference>
<dbReference type="EMBL" id="JAOWKX010000005">
    <property type="protein sequence ID" value="MCV2885301.1"/>
    <property type="molecule type" value="Genomic_DNA"/>
</dbReference>
<keyword evidence="1" id="KW-0732">Signal</keyword>
<gene>
    <name evidence="2" type="ORF">OE749_11415</name>
</gene>
<protein>
    <submittedName>
        <fullName evidence="2">Uncharacterized protein</fullName>
    </submittedName>
</protein>
<evidence type="ECO:0000313" key="3">
    <source>
        <dbReference type="Proteomes" id="UP001652504"/>
    </source>
</evidence>
<sequence length="231" mass="25968">MKKLPSTLALLTGLFCSTAFATHSLPVQDFVQQHFFEGVPYSASKNYGVKDARQLEAMLKDPTYSESWGNIASLLGMIGDIHSFDALKTFIEQDKMGDYGDEHYRAKTTAIFSMGYLANHTKNKRVEAYLVSALSPTYWEDKQVATTRSSFKSRQDRNDNLSKYALLGLVLSGSPSAEAHIRQLKQGEGKKGTFRARVAPMLDGLLLEHQKINQKGYSQYYEDAKSQVQYK</sequence>
<accession>A0ABT3AAF7</accession>
<keyword evidence="3" id="KW-1185">Reference proteome</keyword>
<dbReference type="RefSeq" id="WP_263712584.1">
    <property type="nucleotide sequence ID" value="NZ_JAOWKX010000005.1"/>
</dbReference>
<organism evidence="2 3">
    <name type="scientific">Fluctibacter corallii</name>
    <dbReference type="NCBI Taxonomy" id="2984329"/>
    <lineage>
        <taxon>Bacteria</taxon>
        <taxon>Pseudomonadati</taxon>
        <taxon>Pseudomonadota</taxon>
        <taxon>Gammaproteobacteria</taxon>
        <taxon>Alteromonadales</taxon>
        <taxon>Alteromonadaceae</taxon>
        <taxon>Fluctibacter</taxon>
    </lineage>
</organism>